<dbReference type="RefSeq" id="WP_215786004.1">
    <property type="nucleotide sequence ID" value="NZ_JAHKKG010000003.1"/>
</dbReference>
<keyword evidence="1" id="KW-1133">Transmembrane helix</keyword>
<keyword evidence="1" id="KW-0812">Transmembrane</keyword>
<evidence type="ECO:0000256" key="1">
    <source>
        <dbReference type="SAM" id="Phobius"/>
    </source>
</evidence>
<comment type="caution">
    <text evidence="2">The sequence shown here is derived from an EMBL/GenBank/DDBJ whole genome shotgun (WGS) entry which is preliminary data.</text>
</comment>
<dbReference type="Proteomes" id="UP001519654">
    <property type="component" value="Unassembled WGS sequence"/>
</dbReference>
<name>A0ABS5YLK2_9ACTN</name>
<evidence type="ECO:0000313" key="2">
    <source>
        <dbReference type="EMBL" id="MBU2663921.1"/>
    </source>
</evidence>
<protein>
    <submittedName>
        <fullName evidence="2">Uncharacterized protein</fullName>
    </submittedName>
</protein>
<dbReference type="EMBL" id="JAHKKG010000003">
    <property type="protein sequence ID" value="MBU2663921.1"/>
    <property type="molecule type" value="Genomic_DNA"/>
</dbReference>
<keyword evidence="3" id="KW-1185">Reference proteome</keyword>
<evidence type="ECO:0000313" key="3">
    <source>
        <dbReference type="Proteomes" id="UP001519654"/>
    </source>
</evidence>
<feature type="transmembrane region" description="Helical" evidence="1">
    <location>
        <begin position="58"/>
        <end position="77"/>
    </location>
</feature>
<accession>A0ABS5YLK2</accession>
<reference evidence="2 3" key="1">
    <citation type="submission" date="2021-06" db="EMBL/GenBank/DDBJ databases">
        <title>Actinoplanes lichenicola sp. nov., and Actinoplanes ovalisporus sp. nov., isolated from lichen in Thailand.</title>
        <authorList>
            <person name="Saeng-In P."/>
            <person name="Kanchanasin P."/>
            <person name="Yuki M."/>
            <person name="Kudo T."/>
            <person name="Ohkuma M."/>
            <person name="Phongsopitanun W."/>
            <person name="Tanasupawat S."/>
        </authorList>
    </citation>
    <scope>NUCLEOTIDE SEQUENCE [LARGE SCALE GENOMIC DNA]</scope>
    <source>
        <strain evidence="2 3">NBRC 110975</strain>
    </source>
</reference>
<sequence length="92" mass="9662">MQADPAPGVSDDDARAALDRALLGFPEAVVYDKAQYVQCLNARLDQGGPTLVIPWERLAVLVAVAVLAALTASVLPARRAVRHSVTANLAAE</sequence>
<organism evidence="2 3">
    <name type="scientific">Paractinoplanes bogorensis</name>
    <dbReference type="NCBI Taxonomy" id="1610840"/>
    <lineage>
        <taxon>Bacteria</taxon>
        <taxon>Bacillati</taxon>
        <taxon>Actinomycetota</taxon>
        <taxon>Actinomycetes</taxon>
        <taxon>Micromonosporales</taxon>
        <taxon>Micromonosporaceae</taxon>
        <taxon>Paractinoplanes</taxon>
    </lineage>
</organism>
<keyword evidence="1" id="KW-0472">Membrane</keyword>
<gene>
    <name evidence="2" type="ORF">KOI35_10510</name>
</gene>
<proteinExistence type="predicted"/>